<dbReference type="Proteomes" id="UP000637980">
    <property type="component" value="Unassembled WGS sequence"/>
</dbReference>
<gene>
    <name evidence="1" type="ORF">GCM10007094_32700</name>
</gene>
<proteinExistence type="predicted"/>
<comment type="caution">
    <text evidence="1">The sequence shown here is derived from an EMBL/GenBank/DDBJ whole genome shotgun (WGS) entry which is preliminary data.</text>
</comment>
<organism evidence="1 2">
    <name type="scientific">Pseudovibrio japonicus</name>
    <dbReference type="NCBI Taxonomy" id="366534"/>
    <lineage>
        <taxon>Bacteria</taxon>
        <taxon>Pseudomonadati</taxon>
        <taxon>Pseudomonadota</taxon>
        <taxon>Alphaproteobacteria</taxon>
        <taxon>Hyphomicrobiales</taxon>
        <taxon>Stappiaceae</taxon>
        <taxon>Pseudovibrio</taxon>
    </lineage>
</organism>
<sequence length="51" mass="5750">MYKNILDVPTEAKAAVLNISLLRQSKRNANIKETIKSINNRAGIILLTLRE</sequence>
<accession>A0ABQ3EIB4</accession>
<name>A0ABQ3EIB4_9HYPH</name>
<protein>
    <submittedName>
        <fullName evidence="1">Uncharacterized protein</fullName>
    </submittedName>
</protein>
<reference evidence="2" key="1">
    <citation type="journal article" date="2019" name="Int. J. Syst. Evol. Microbiol.">
        <title>The Global Catalogue of Microorganisms (GCM) 10K type strain sequencing project: providing services to taxonomists for standard genome sequencing and annotation.</title>
        <authorList>
            <consortium name="The Broad Institute Genomics Platform"/>
            <consortium name="The Broad Institute Genome Sequencing Center for Infectious Disease"/>
            <person name="Wu L."/>
            <person name="Ma J."/>
        </authorList>
    </citation>
    <scope>NUCLEOTIDE SEQUENCE [LARGE SCALE GENOMIC DNA]</scope>
    <source>
        <strain evidence="2">KCTC 12861</strain>
    </source>
</reference>
<dbReference type="EMBL" id="BMXE01000006">
    <property type="protein sequence ID" value="GHB40737.1"/>
    <property type="molecule type" value="Genomic_DNA"/>
</dbReference>
<evidence type="ECO:0000313" key="2">
    <source>
        <dbReference type="Proteomes" id="UP000637980"/>
    </source>
</evidence>
<keyword evidence="2" id="KW-1185">Reference proteome</keyword>
<evidence type="ECO:0000313" key="1">
    <source>
        <dbReference type="EMBL" id="GHB40737.1"/>
    </source>
</evidence>